<keyword evidence="3" id="KW-1185">Reference proteome</keyword>
<proteinExistence type="predicted"/>
<protein>
    <submittedName>
        <fullName evidence="2">Uncharacterized protein</fullName>
    </submittedName>
</protein>
<name>A0ABP0Z566_9ROSI</name>
<feature type="region of interest" description="Disordered" evidence="1">
    <location>
        <begin position="91"/>
        <end position="113"/>
    </location>
</feature>
<reference evidence="2 3" key="1">
    <citation type="submission" date="2024-03" db="EMBL/GenBank/DDBJ databases">
        <authorList>
            <person name="Gkanogiannis A."/>
            <person name="Becerra Lopez-Lavalle L."/>
        </authorList>
    </citation>
    <scope>NUCLEOTIDE SEQUENCE [LARGE SCALE GENOMIC DNA]</scope>
</reference>
<accession>A0ABP0Z566</accession>
<evidence type="ECO:0000313" key="3">
    <source>
        <dbReference type="Proteomes" id="UP001642487"/>
    </source>
</evidence>
<evidence type="ECO:0000313" key="2">
    <source>
        <dbReference type="EMBL" id="CAK9327928.1"/>
    </source>
</evidence>
<gene>
    <name evidence="2" type="ORF">CITCOLO1_LOCUS20325</name>
</gene>
<sequence>MGGHCGKLAFSPCGSFYGGLHRTCCAFLTENGADHGSLQDSGLWNRVGAFRRKRFSLFLLCFTPTTPFRLSFKLSARRSMACRRRIVGNLDPERKRSGGLRTKQAGRGSCRGS</sequence>
<dbReference type="Proteomes" id="UP001642487">
    <property type="component" value="Chromosome 8"/>
</dbReference>
<organism evidence="2 3">
    <name type="scientific">Citrullus colocynthis</name>
    <name type="common">colocynth</name>
    <dbReference type="NCBI Taxonomy" id="252529"/>
    <lineage>
        <taxon>Eukaryota</taxon>
        <taxon>Viridiplantae</taxon>
        <taxon>Streptophyta</taxon>
        <taxon>Embryophyta</taxon>
        <taxon>Tracheophyta</taxon>
        <taxon>Spermatophyta</taxon>
        <taxon>Magnoliopsida</taxon>
        <taxon>eudicotyledons</taxon>
        <taxon>Gunneridae</taxon>
        <taxon>Pentapetalae</taxon>
        <taxon>rosids</taxon>
        <taxon>fabids</taxon>
        <taxon>Cucurbitales</taxon>
        <taxon>Cucurbitaceae</taxon>
        <taxon>Benincaseae</taxon>
        <taxon>Citrullus</taxon>
    </lineage>
</organism>
<evidence type="ECO:0000256" key="1">
    <source>
        <dbReference type="SAM" id="MobiDB-lite"/>
    </source>
</evidence>
<dbReference type="EMBL" id="OZ021742">
    <property type="protein sequence ID" value="CAK9327928.1"/>
    <property type="molecule type" value="Genomic_DNA"/>
</dbReference>